<dbReference type="EMBL" id="ML179060">
    <property type="protein sequence ID" value="THV04105.1"/>
    <property type="molecule type" value="Genomic_DNA"/>
</dbReference>
<feature type="region of interest" description="Disordered" evidence="1">
    <location>
        <begin position="67"/>
        <end position="86"/>
    </location>
</feature>
<protein>
    <submittedName>
        <fullName evidence="2">Uncharacterized protein</fullName>
    </submittedName>
</protein>
<accession>A0A4S8MML3</accession>
<organism evidence="2 3">
    <name type="scientific">Dendrothele bispora (strain CBS 962.96)</name>
    <dbReference type="NCBI Taxonomy" id="1314807"/>
    <lineage>
        <taxon>Eukaryota</taxon>
        <taxon>Fungi</taxon>
        <taxon>Dikarya</taxon>
        <taxon>Basidiomycota</taxon>
        <taxon>Agaricomycotina</taxon>
        <taxon>Agaricomycetes</taxon>
        <taxon>Agaricomycetidae</taxon>
        <taxon>Agaricales</taxon>
        <taxon>Agaricales incertae sedis</taxon>
        <taxon>Dendrothele</taxon>
    </lineage>
</organism>
<proteinExistence type="predicted"/>
<evidence type="ECO:0000256" key="1">
    <source>
        <dbReference type="SAM" id="MobiDB-lite"/>
    </source>
</evidence>
<gene>
    <name evidence="2" type="ORF">K435DRAFT_791285</name>
</gene>
<name>A0A4S8MML3_DENBC</name>
<sequence length="144" mass="16320">MTHVQFNDLVLAASPNDIEFDESHPTEVSTRCTLNYICLQDGFVALDFIAPYPGVPTVYSSFQTPKYPEPEPENSVGSTKDAHGGMGSRVRRRRIEVFQVHVCQKLWILKEVGTDKDSVQIGSARNLYDRWLWSTLRSSSTKRV</sequence>
<reference evidence="2 3" key="1">
    <citation type="journal article" date="2019" name="Nat. Ecol. Evol.">
        <title>Megaphylogeny resolves global patterns of mushroom evolution.</title>
        <authorList>
            <person name="Varga T."/>
            <person name="Krizsan K."/>
            <person name="Foldi C."/>
            <person name="Dima B."/>
            <person name="Sanchez-Garcia M."/>
            <person name="Sanchez-Ramirez S."/>
            <person name="Szollosi G.J."/>
            <person name="Szarkandi J.G."/>
            <person name="Papp V."/>
            <person name="Albert L."/>
            <person name="Andreopoulos W."/>
            <person name="Angelini C."/>
            <person name="Antonin V."/>
            <person name="Barry K.W."/>
            <person name="Bougher N.L."/>
            <person name="Buchanan P."/>
            <person name="Buyck B."/>
            <person name="Bense V."/>
            <person name="Catcheside P."/>
            <person name="Chovatia M."/>
            <person name="Cooper J."/>
            <person name="Damon W."/>
            <person name="Desjardin D."/>
            <person name="Finy P."/>
            <person name="Geml J."/>
            <person name="Haridas S."/>
            <person name="Hughes K."/>
            <person name="Justo A."/>
            <person name="Karasinski D."/>
            <person name="Kautmanova I."/>
            <person name="Kiss B."/>
            <person name="Kocsube S."/>
            <person name="Kotiranta H."/>
            <person name="LaButti K.M."/>
            <person name="Lechner B.E."/>
            <person name="Liimatainen K."/>
            <person name="Lipzen A."/>
            <person name="Lukacs Z."/>
            <person name="Mihaltcheva S."/>
            <person name="Morgado L.N."/>
            <person name="Niskanen T."/>
            <person name="Noordeloos M.E."/>
            <person name="Ohm R.A."/>
            <person name="Ortiz-Santana B."/>
            <person name="Ovrebo C."/>
            <person name="Racz N."/>
            <person name="Riley R."/>
            <person name="Savchenko A."/>
            <person name="Shiryaev A."/>
            <person name="Soop K."/>
            <person name="Spirin V."/>
            <person name="Szebenyi C."/>
            <person name="Tomsovsky M."/>
            <person name="Tulloss R.E."/>
            <person name="Uehling J."/>
            <person name="Grigoriev I.V."/>
            <person name="Vagvolgyi C."/>
            <person name="Papp T."/>
            <person name="Martin F.M."/>
            <person name="Miettinen O."/>
            <person name="Hibbett D.S."/>
            <person name="Nagy L.G."/>
        </authorList>
    </citation>
    <scope>NUCLEOTIDE SEQUENCE [LARGE SCALE GENOMIC DNA]</scope>
    <source>
        <strain evidence="2 3">CBS 962.96</strain>
    </source>
</reference>
<dbReference type="AlphaFoldDB" id="A0A4S8MML3"/>
<evidence type="ECO:0000313" key="3">
    <source>
        <dbReference type="Proteomes" id="UP000297245"/>
    </source>
</evidence>
<evidence type="ECO:0000313" key="2">
    <source>
        <dbReference type="EMBL" id="THV04105.1"/>
    </source>
</evidence>
<keyword evidence="3" id="KW-1185">Reference proteome</keyword>
<dbReference type="Proteomes" id="UP000297245">
    <property type="component" value="Unassembled WGS sequence"/>
</dbReference>